<name>F9XQ15_ZYMTI</name>
<dbReference type="GO" id="GO:0005739">
    <property type="term" value="C:mitochondrion"/>
    <property type="evidence" value="ECO:0007669"/>
    <property type="project" value="TreeGrafter"/>
</dbReference>
<feature type="compositionally biased region" description="Low complexity" evidence="2">
    <location>
        <begin position="73"/>
        <end position="97"/>
    </location>
</feature>
<feature type="compositionally biased region" description="Basic and acidic residues" evidence="2">
    <location>
        <begin position="61"/>
        <end position="72"/>
    </location>
</feature>
<dbReference type="PANTHER" id="PTHR21017:SF17">
    <property type="entry name" value="PROTEIN NIPSNAP"/>
    <property type="match status" value="1"/>
</dbReference>
<evidence type="ECO:0000256" key="1">
    <source>
        <dbReference type="ARBA" id="ARBA00005291"/>
    </source>
</evidence>
<dbReference type="InterPro" id="IPR012577">
    <property type="entry name" value="NIPSNAP"/>
</dbReference>
<sequence>MYTRRLVPRLAASTSSSTTTPSLRTFTTTSPWLKAPALSDIKPNDAQTFAAKQKAFRDNLAEHHRAKKEKDSQSASINAASEAAKSSSSSSSSSSSYMSSAASIVDNNTPVAAKDTPDVVTQGLGSLNSSAEAEAARGLESSSADGKKKGTGLFSSLIHGTEEGREMDREIERSFSQVLARGKYVHSIVLHEVKPDKVDEYVELVGGWYPKVADAAENKVHLVGSWRTEVGDCDTFVHIWEYQRYEGYHASLNTIQHHPDFAGFDKKLKTLITKKEVSLMQEFRFWPTSPPRQLGGVFELRSYTLHPGNLLEWETHWQKGLAARREVMEGVGAWFVQIGSLNEVHHLWQFADLEQRRANREQSWSVPGWGETVHKTVPLIQSMKSRIMMPLPWSPIG</sequence>
<evidence type="ECO:0000313" key="5">
    <source>
        <dbReference type="Proteomes" id="UP000008062"/>
    </source>
</evidence>
<evidence type="ECO:0000313" key="4">
    <source>
        <dbReference type="EMBL" id="EGP82735.1"/>
    </source>
</evidence>
<dbReference type="GeneID" id="13401361"/>
<accession>F9XQ15</accession>
<comment type="similarity">
    <text evidence="1">Belongs to the NipSnap family.</text>
</comment>
<dbReference type="InterPro" id="IPR051557">
    <property type="entry name" value="NipSnap_domain"/>
</dbReference>
<dbReference type="HOGENOM" id="CLU_053393_0_0_1"/>
<feature type="domain" description="NIPSNAP" evidence="3">
    <location>
        <begin position="192"/>
        <end position="283"/>
    </location>
</feature>
<feature type="region of interest" description="Disordered" evidence="2">
    <location>
        <begin position="1"/>
        <end position="28"/>
    </location>
</feature>
<dbReference type="AlphaFoldDB" id="F9XQ15"/>
<feature type="domain" description="NIPSNAP" evidence="3">
    <location>
        <begin position="298"/>
        <end position="395"/>
    </location>
</feature>
<organism evidence="4 5">
    <name type="scientific">Zymoseptoria tritici (strain CBS 115943 / IPO323)</name>
    <name type="common">Speckled leaf blotch fungus</name>
    <name type="synonym">Septoria tritici</name>
    <dbReference type="NCBI Taxonomy" id="336722"/>
    <lineage>
        <taxon>Eukaryota</taxon>
        <taxon>Fungi</taxon>
        <taxon>Dikarya</taxon>
        <taxon>Ascomycota</taxon>
        <taxon>Pezizomycotina</taxon>
        <taxon>Dothideomycetes</taxon>
        <taxon>Dothideomycetidae</taxon>
        <taxon>Mycosphaerellales</taxon>
        <taxon>Mycosphaerellaceae</taxon>
        <taxon>Zymoseptoria</taxon>
    </lineage>
</organism>
<dbReference type="EMBL" id="CM001208">
    <property type="protein sequence ID" value="EGP82735.1"/>
    <property type="molecule type" value="Genomic_DNA"/>
</dbReference>
<dbReference type="InParanoid" id="F9XQ15"/>
<dbReference type="OrthoDB" id="10262843at2759"/>
<dbReference type="FunFam" id="3.30.70.100:FF:000037">
    <property type="entry name" value="NIPSNAP family protein"/>
    <property type="match status" value="1"/>
</dbReference>
<dbReference type="PANTHER" id="PTHR21017">
    <property type="entry name" value="NIPSNAP-RELATED"/>
    <property type="match status" value="1"/>
</dbReference>
<reference evidence="4 5" key="1">
    <citation type="journal article" date="2011" name="PLoS Genet.">
        <title>Finished genome of the fungal wheat pathogen Mycosphaerella graminicola reveals dispensome structure, chromosome plasticity, and stealth pathogenesis.</title>
        <authorList>
            <person name="Goodwin S.B."/>
            <person name="Ben M'barek S."/>
            <person name="Dhillon B."/>
            <person name="Wittenberg A.H.J."/>
            <person name="Crane C.F."/>
            <person name="Hane J.K."/>
            <person name="Foster A.J."/>
            <person name="Van der Lee T.A.J."/>
            <person name="Grimwood J."/>
            <person name="Aerts A."/>
            <person name="Antoniw J."/>
            <person name="Bailey A."/>
            <person name="Bluhm B."/>
            <person name="Bowler J."/>
            <person name="Bristow J."/>
            <person name="van der Burgt A."/>
            <person name="Canto-Canche B."/>
            <person name="Churchill A.C.L."/>
            <person name="Conde-Ferraez L."/>
            <person name="Cools H.J."/>
            <person name="Coutinho P.M."/>
            <person name="Csukai M."/>
            <person name="Dehal P."/>
            <person name="De Wit P."/>
            <person name="Donzelli B."/>
            <person name="van de Geest H.C."/>
            <person name="van Ham R.C.H.J."/>
            <person name="Hammond-Kosack K.E."/>
            <person name="Henrissat B."/>
            <person name="Kilian A."/>
            <person name="Kobayashi A.K."/>
            <person name="Koopmann E."/>
            <person name="Kourmpetis Y."/>
            <person name="Kuzniar A."/>
            <person name="Lindquist E."/>
            <person name="Lombard V."/>
            <person name="Maliepaard C."/>
            <person name="Martins N."/>
            <person name="Mehrabi R."/>
            <person name="Nap J.P.H."/>
            <person name="Ponomarenko A."/>
            <person name="Rudd J.J."/>
            <person name="Salamov A."/>
            <person name="Schmutz J."/>
            <person name="Schouten H.J."/>
            <person name="Shapiro H."/>
            <person name="Stergiopoulos I."/>
            <person name="Torriani S.F.F."/>
            <person name="Tu H."/>
            <person name="de Vries R.P."/>
            <person name="Waalwijk C."/>
            <person name="Ware S.B."/>
            <person name="Wiebenga A."/>
            <person name="Zwiers L.-H."/>
            <person name="Oliver R.P."/>
            <person name="Grigoriev I.V."/>
            <person name="Kema G.H.J."/>
        </authorList>
    </citation>
    <scope>NUCLEOTIDE SEQUENCE [LARGE SCALE GENOMIC DNA]</scope>
    <source>
        <strain evidence="5">CBS 115943 / IPO323</strain>
    </source>
</reference>
<dbReference type="FunFam" id="3.30.70.100:FF:000004">
    <property type="entry name" value="NIPSNAP family protein"/>
    <property type="match status" value="1"/>
</dbReference>
<evidence type="ECO:0000259" key="3">
    <source>
        <dbReference type="Pfam" id="PF07978"/>
    </source>
</evidence>
<dbReference type="RefSeq" id="XP_003847759.1">
    <property type="nucleotide sequence ID" value="XM_003847711.1"/>
</dbReference>
<protein>
    <recommendedName>
        <fullName evidence="3">NIPSNAP domain-containing protein</fullName>
    </recommendedName>
</protein>
<proteinExistence type="inferred from homology"/>
<dbReference type="InterPro" id="IPR011008">
    <property type="entry name" value="Dimeric_a/b-barrel"/>
</dbReference>
<feature type="compositionally biased region" description="Low complexity" evidence="2">
    <location>
        <begin position="13"/>
        <end position="28"/>
    </location>
</feature>
<dbReference type="VEuPathDB" id="FungiDB:ZTRI_13.183"/>
<dbReference type="KEGG" id="ztr:MYCGRDRAFT_97379"/>
<feature type="region of interest" description="Disordered" evidence="2">
    <location>
        <begin position="131"/>
        <end position="150"/>
    </location>
</feature>
<dbReference type="eggNOG" id="KOG2883">
    <property type="taxonomic scope" value="Eukaryota"/>
</dbReference>
<keyword evidence="5" id="KW-1185">Reference proteome</keyword>
<dbReference type="OMA" id="REKSWSV"/>
<dbReference type="Pfam" id="PF07978">
    <property type="entry name" value="NIPSNAP"/>
    <property type="match status" value="2"/>
</dbReference>
<evidence type="ECO:0000256" key="2">
    <source>
        <dbReference type="SAM" id="MobiDB-lite"/>
    </source>
</evidence>
<dbReference type="SUPFAM" id="SSF54909">
    <property type="entry name" value="Dimeric alpha+beta barrel"/>
    <property type="match status" value="2"/>
</dbReference>
<dbReference type="Gene3D" id="3.30.70.100">
    <property type="match status" value="2"/>
</dbReference>
<gene>
    <name evidence="4" type="ORF">MYCGRDRAFT_97379</name>
</gene>
<dbReference type="STRING" id="336722.F9XQ15"/>
<dbReference type="GO" id="GO:0000423">
    <property type="term" value="P:mitophagy"/>
    <property type="evidence" value="ECO:0007669"/>
    <property type="project" value="UniProtKB-ARBA"/>
</dbReference>
<feature type="region of interest" description="Disordered" evidence="2">
    <location>
        <begin position="61"/>
        <end position="97"/>
    </location>
</feature>
<dbReference type="Proteomes" id="UP000008062">
    <property type="component" value="Chromosome 13"/>
</dbReference>